<keyword evidence="1" id="KW-0808">Transferase</keyword>
<keyword evidence="1" id="KW-0489">Methyltransferase</keyword>
<comment type="caution">
    <text evidence="1">The sequence shown here is derived from an EMBL/GenBank/DDBJ whole genome shotgun (WGS) entry which is preliminary data.</text>
</comment>
<dbReference type="Pfam" id="PF01135">
    <property type="entry name" value="PCMT"/>
    <property type="match status" value="1"/>
</dbReference>
<reference evidence="1 2" key="1">
    <citation type="submission" date="2019-12" db="EMBL/GenBank/DDBJ databases">
        <title>Genomic-based taxomic classification of the family Erythrobacteraceae.</title>
        <authorList>
            <person name="Xu L."/>
        </authorList>
    </citation>
    <scope>NUCLEOTIDE SEQUENCE [LARGE SCALE GENOMIC DNA]</scope>
    <source>
        <strain evidence="1 2">KCTC 52259</strain>
    </source>
</reference>
<sequence length="183" mass="19364">MIDSQLRTSGVNEPFVLARMSAVAREDFVPEAARDTAYIDRSIPLANGRRLAAPLFYGMILAEAQPGLSDTALVVDSGSGYLPELLRPLVGSLDVITPEDAAAETASPARYSLVLVDGAVEELPDTLAQRMDDGARILTGLVTNGVTKLAVGRKSTSGIGLLALAEMGIPRLSEFDKTTGWSF</sequence>
<proteinExistence type="predicted"/>
<dbReference type="SUPFAM" id="SSF53335">
    <property type="entry name" value="S-adenosyl-L-methionine-dependent methyltransferases"/>
    <property type="match status" value="1"/>
</dbReference>
<dbReference type="Gene3D" id="3.40.50.150">
    <property type="entry name" value="Vaccinia Virus protein VP39"/>
    <property type="match status" value="1"/>
</dbReference>
<name>A0A6L7GIW7_9SPHN</name>
<evidence type="ECO:0000313" key="2">
    <source>
        <dbReference type="Proteomes" id="UP000473531"/>
    </source>
</evidence>
<dbReference type="EMBL" id="WTYU01000002">
    <property type="protein sequence ID" value="MXP15244.1"/>
    <property type="molecule type" value="Genomic_DNA"/>
</dbReference>
<organism evidence="1 2">
    <name type="scientific">Allopontixanthobacter confluentis</name>
    <dbReference type="NCBI Taxonomy" id="1849021"/>
    <lineage>
        <taxon>Bacteria</taxon>
        <taxon>Pseudomonadati</taxon>
        <taxon>Pseudomonadota</taxon>
        <taxon>Alphaproteobacteria</taxon>
        <taxon>Sphingomonadales</taxon>
        <taxon>Erythrobacteraceae</taxon>
        <taxon>Allopontixanthobacter</taxon>
    </lineage>
</organism>
<dbReference type="GO" id="GO:0008168">
    <property type="term" value="F:methyltransferase activity"/>
    <property type="evidence" value="ECO:0007669"/>
    <property type="project" value="UniProtKB-KW"/>
</dbReference>
<dbReference type="InterPro" id="IPR029063">
    <property type="entry name" value="SAM-dependent_MTases_sf"/>
</dbReference>
<protein>
    <submittedName>
        <fullName evidence="1">Protein-L-isoaspartate O-methyltransferase</fullName>
    </submittedName>
</protein>
<evidence type="ECO:0000313" key="1">
    <source>
        <dbReference type="EMBL" id="MXP15244.1"/>
    </source>
</evidence>
<dbReference type="GO" id="GO:0032259">
    <property type="term" value="P:methylation"/>
    <property type="evidence" value="ECO:0007669"/>
    <property type="project" value="UniProtKB-KW"/>
</dbReference>
<gene>
    <name evidence="1" type="ORF">GRI44_10835</name>
</gene>
<accession>A0A6L7GIW7</accession>
<dbReference type="AlphaFoldDB" id="A0A6L7GIW7"/>
<keyword evidence="2" id="KW-1185">Reference proteome</keyword>
<dbReference type="Proteomes" id="UP000473531">
    <property type="component" value="Unassembled WGS sequence"/>
</dbReference>
<dbReference type="OrthoDB" id="9798496at2"/>